<dbReference type="PANTHER" id="PTHR33938:SF15">
    <property type="entry name" value="FERULOYL ESTERASE B-RELATED"/>
    <property type="match status" value="1"/>
</dbReference>
<feature type="signal peptide" evidence="8">
    <location>
        <begin position="1"/>
        <end position="21"/>
    </location>
</feature>
<evidence type="ECO:0000256" key="7">
    <source>
        <dbReference type="ARBA" id="ARBA00023157"/>
    </source>
</evidence>
<proteinExistence type="inferred from homology"/>
<organism evidence="9 10">
    <name type="scientific">Dankookia rubra</name>
    <dbReference type="NCBI Taxonomy" id="1442381"/>
    <lineage>
        <taxon>Bacteria</taxon>
        <taxon>Pseudomonadati</taxon>
        <taxon>Pseudomonadota</taxon>
        <taxon>Alphaproteobacteria</taxon>
        <taxon>Acetobacterales</taxon>
        <taxon>Roseomonadaceae</taxon>
        <taxon>Dankookia</taxon>
    </lineage>
</organism>
<comment type="caution">
    <text evidence="9">The sequence shown here is derived from an EMBL/GenBank/DDBJ whole genome shotgun (WGS) entry which is preliminary data.</text>
</comment>
<evidence type="ECO:0000313" key="9">
    <source>
        <dbReference type="EMBL" id="TDH59452.1"/>
    </source>
</evidence>
<evidence type="ECO:0000256" key="5">
    <source>
        <dbReference type="ARBA" id="ARBA00022801"/>
    </source>
</evidence>
<keyword evidence="10" id="KW-1185">Reference proteome</keyword>
<keyword evidence="3" id="KW-0479">Metal-binding</keyword>
<dbReference type="PANTHER" id="PTHR33938">
    <property type="entry name" value="FERULOYL ESTERASE B-RELATED"/>
    <property type="match status" value="1"/>
</dbReference>
<dbReference type="RefSeq" id="WP_133291723.1">
    <property type="nucleotide sequence ID" value="NZ_SMSJ01000065.1"/>
</dbReference>
<evidence type="ECO:0000256" key="1">
    <source>
        <dbReference type="ARBA" id="ARBA00006249"/>
    </source>
</evidence>
<feature type="chain" id="PRO_5020655066" evidence="8">
    <location>
        <begin position="22"/>
        <end position="552"/>
    </location>
</feature>
<name>A0A4R5Q916_9PROT</name>
<evidence type="ECO:0000256" key="8">
    <source>
        <dbReference type="SAM" id="SignalP"/>
    </source>
</evidence>
<gene>
    <name evidence="9" type="ORF">E2C06_27155</name>
</gene>
<dbReference type="EMBL" id="SMSJ01000065">
    <property type="protein sequence ID" value="TDH59452.1"/>
    <property type="molecule type" value="Genomic_DNA"/>
</dbReference>
<keyword evidence="5 9" id="KW-0378">Hydrolase</keyword>
<dbReference type="SUPFAM" id="SSF53474">
    <property type="entry name" value="alpha/beta-Hydrolases"/>
    <property type="match status" value="1"/>
</dbReference>
<accession>A0A4R5Q916</accession>
<keyword evidence="7" id="KW-1015">Disulfide bond</keyword>
<dbReference type="GO" id="GO:0046872">
    <property type="term" value="F:metal ion binding"/>
    <property type="evidence" value="ECO:0007669"/>
    <property type="project" value="UniProtKB-KW"/>
</dbReference>
<reference evidence="9 10" key="1">
    <citation type="journal article" date="2016" name="J. Microbiol.">
        <title>Dankookia rubra gen. nov., sp. nov., an alphaproteobacterium isolated from sediment of a shallow stream.</title>
        <authorList>
            <person name="Kim W.H."/>
            <person name="Kim D.H."/>
            <person name="Kang K."/>
            <person name="Ahn T.Y."/>
        </authorList>
    </citation>
    <scope>NUCLEOTIDE SEQUENCE [LARGE SCALE GENOMIC DNA]</scope>
    <source>
        <strain evidence="9 10">JCM30602</strain>
    </source>
</reference>
<dbReference type="InterPro" id="IPR029058">
    <property type="entry name" value="AB_hydrolase_fold"/>
</dbReference>
<keyword evidence="2" id="KW-0719">Serine esterase</keyword>
<evidence type="ECO:0000256" key="6">
    <source>
        <dbReference type="ARBA" id="ARBA00022837"/>
    </source>
</evidence>
<keyword evidence="4 8" id="KW-0732">Signal</keyword>
<dbReference type="Pfam" id="PF07519">
    <property type="entry name" value="Tannase"/>
    <property type="match status" value="1"/>
</dbReference>
<evidence type="ECO:0000313" key="10">
    <source>
        <dbReference type="Proteomes" id="UP000295096"/>
    </source>
</evidence>
<keyword evidence="6" id="KW-0106">Calcium</keyword>
<dbReference type="GO" id="GO:0052689">
    <property type="term" value="F:carboxylic ester hydrolase activity"/>
    <property type="evidence" value="ECO:0007669"/>
    <property type="project" value="UniProtKB-KW"/>
</dbReference>
<evidence type="ECO:0000256" key="4">
    <source>
        <dbReference type="ARBA" id="ARBA00022729"/>
    </source>
</evidence>
<dbReference type="OrthoDB" id="7197884at2"/>
<dbReference type="InterPro" id="IPR011118">
    <property type="entry name" value="Tannase/feruloyl_esterase"/>
</dbReference>
<comment type="similarity">
    <text evidence="1">Belongs to the tannase family.</text>
</comment>
<evidence type="ECO:0000256" key="2">
    <source>
        <dbReference type="ARBA" id="ARBA00022487"/>
    </source>
</evidence>
<evidence type="ECO:0000256" key="3">
    <source>
        <dbReference type="ARBA" id="ARBA00022723"/>
    </source>
</evidence>
<dbReference type="Gene3D" id="3.40.50.1820">
    <property type="entry name" value="alpha/beta hydrolase"/>
    <property type="match status" value="1"/>
</dbReference>
<dbReference type="PROSITE" id="PS51257">
    <property type="entry name" value="PROKAR_LIPOPROTEIN"/>
    <property type="match status" value="1"/>
</dbReference>
<dbReference type="Proteomes" id="UP000295096">
    <property type="component" value="Unassembled WGS sequence"/>
</dbReference>
<sequence length="552" mass="58788">MTRRVHLGAATALLLAGTALAPSGAAAAGCGDLGGLALPGITVNTAADVASYTIPGTTPVVVPGPFCRVTATAKPVPGSSIEFEVWLPPSGSWNGKFRGEGSGGSAGAISYAAMADALSRHYATMANDNGHAGSSWTFSENPEAVVDFGYRAQHVTTVAAKAVVEAYYGGRPRYSYFVGCSQGGHHAEMEAQRYPEDYDGIIAGNGAQDWTGVMTSEVWVGLASSVRGAAYDLPQPVLDLVTRATLASCAAQDSNLASQPYLTDPRDCKFDVGTLQCQAGDDPAQCLSAEQVEAVRLIHGGAHDPKTGRLIAPGLQPGSESAWRQFLVGGTQPGGSALSFYRDAVFKDPTHDFRGFDVREDVARMEATQYAGQTLPEILNATSPDFEPFRQRGAKLILYHGWADPFIAPGFTIDLYRAIIRDQARRHSLPQGQALRQVQDFARLFMVPGFYHCSGGPGPNSFDMLPELERWVEQGIPPKRVLATKYVEDDKAKGVAFTRPLCAYPQGASYSGQGDTKDAASFHCVADRSPNGPLSRDFARELRTQATAGEED</sequence>
<dbReference type="AlphaFoldDB" id="A0A4R5Q916"/>
<protein>
    <submittedName>
        <fullName evidence="9">Tannase/feruloyl esterase family alpha/beta hydrolase</fullName>
    </submittedName>
</protein>